<proteinExistence type="predicted"/>
<name>A0A0E9RG42_ANGAN</name>
<evidence type="ECO:0000313" key="1">
    <source>
        <dbReference type="EMBL" id="JAH27752.1"/>
    </source>
</evidence>
<organism evidence="1">
    <name type="scientific">Anguilla anguilla</name>
    <name type="common">European freshwater eel</name>
    <name type="synonym">Muraena anguilla</name>
    <dbReference type="NCBI Taxonomy" id="7936"/>
    <lineage>
        <taxon>Eukaryota</taxon>
        <taxon>Metazoa</taxon>
        <taxon>Chordata</taxon>
        <taxon>Craniata</taxon>
        <taxon>Vertebrata</taxon>
        <taxon>Euteleostomi</taxon>
        <taxon>Actinopterygii</taxon>
        <taxon>Neopterygii</taxon>
        <taxon>Teleostei</taxon>
        <taxon>Anguilliformes</taxon>
        <taxon>Anguillidae</taxon>
        <taxon>Anguilla</taxon>
    </lineage>
</organism>
<protein>
    <submittedName>
        <fullName evidence="1">Uncharacterized protein</fullName>
    </submittedName>
</protein>
<reference evidence="1" key="2">
    <citation type="journal article" date="2015" name="Fish Shellfish Immunol.">
        <title>Early steps in the European eel (Anguilla anguilla)-Vibrio vulnificus interaction in the gills: Role of the RtxA13 toxin.</title>
        <authorList>
            <person name="Callol A."/>
            <person name="Pajuelo D."/>
            <person name="Ebbesson L."/>
            <person name="Teles M."/>
            <person name="MacKenzie S."/>
            <person name="Amaro C."/>
        </authorList>
    </citation>
    <scope>NUCLEOTIDE SEQUENCE</scope>
</reference>
<reference evidence="1" key="1">
    <citation type="submission" date="2014-11" db="EMBL/GenBank/DDBJ databases">
        <authorList>
            <person name="Amaro Gonzalez C."/>
        </authorList>
    </citation>
    <scope>NUCLEOTIDE SEQUENCE</scope>
</reference>
<dbReference type="AlphaFoldDB" id="A0A0E9RG42"/>
<dbReference type="EMBL" id="GBXM01080825">
    <property type="protein sequence ID" value="JAH27752.1"/>
    <property type="molecule type" value="Transcribed_RNA"/>
</dbReference>
<accession>A0A0E9RG42</accession>
<sequence>MSNVHVQRLLCGLVFLTSKPELYIPTKNTTIDPITSYSIYTSLSYDTYDDTFDNGAC</sequence>